<dbReference type="AlphaFoldDB" id="J9E778"/>
<dbReference type="Proteomes" id="UP000004810">
    <property type="component" value="Unassembled WGS sequence"/>
</dbReference>
<evidence type="ECO:0000313" key="2">
    <source>
        <dbReference type="EMBL" id="VDM07676.1"/>
    </source>
</evidence>
<dbReference type="Proteomes" id="UP000270924">
    <property type="component" value="Unassembled WGS sequence"/>
</dbReference>
<protein>
    <submittedName>
        <fullName evidence="1">Uncharacterized protein</fullName>
    </submittedName>
</protein>
<name>J9E778_WUCBA</name>
<reference evidence="2 4" key="3">
    <citation type="submission" date="2018-11" db="EMBL/GenBank/DDBJ databases">
        <authorList>
            <consortium name="Pathogen Informatics"/>
        </authorList>
    </citation>
    <scope>NUCLEOTIDE SEQUENCE [LARGE SCALE GENOMIC DNA]</scope>
</reference>
<reference evidence="1" key="1">
    <citation type="submission" date="2012-08" db="EMBL/GenBank/DDBJ databases">
        <title>The Genome Sequence of Wuchereria bancrofti.</title>
        <authorList>
            <consortium name="The Broad Institute Genome Sequencing Platform"/>
            <consortium name="Broad Institute Genome Sequencing Center for Infectious Disease"/>
            <person name="Nutman T.B."/>
            <person name="Fink D.L."/>
            <person name="Russ C."/>
            <person name="Young S."/>
            <person name="Zeng Q."/>
            <person name="Koehrsen M."/>
            <person name="Alvarado L."/>
            <person name="Berlin A."/>
            <person name="Borenstein D."/>
            <person name="Chapman S.B."/>
            <person name="Chen Z."/>
            <person name="Engels R."/>
            <person name="Freedman E."/>
            <person name="Gellesch M."/>
            <person name="Goldberg J."/>
            <person name="Griggs A."/>
            <person name="Gujja S."/>
            <person name="Heilman E.R."/>
            <person name="Heiman D."/>
            <person name="Hepburn T."/>
            <person name="Howarth C."/>
            <person name="Jen D."/>
            <person name="Larson L."/>
            <person name="Lewis B."/>
            <person name="Mehta T."/>
            <person name="Park D."/>
            <person name="Pearson M."/>
            <person name="Richards J."/>
            <person name="Roberts A."/>
            <person name="Saif S."/>
            <person name="Shea T."/>
            <person name="Shenoy N."/>
            <person name="Sisk P."/>
            <person name="Stolte C."/>
            <person name="Sykes S."/>
            <person name="Walk T."/>
            <person name="White J."/>
            <person name="Yandava C."/>
            <person name="Haas B."/>
            <person name="Henn M.R."/>
            <person name="Nusbaum C."/>
            <person name="Birren B."/>
        </authorList>
    </citation>
    <scope>NUCLEOTIDE SEQUENCE</scope>
</reference>
<sequence>MTEVLVSIQGSIELRLLLRYDCVKDYFYKEIIAPAQQIRFGRGNGQGMGNTVIAKNTERDNKMLSTVVTTRKEVEDIVSGASYQYSLNSDIMYLSNLYSEDLR</sequence>
<proteinExistence type="predicted"/>
<dbReference type="EMBL" id="UYWW01000192">
    <property type="protein sequence ID" value="VDM07676.1"/>
    <property type="molecule type" value="Genomic_DNA"/>
</dbReference>
<accession>J9E778</accession>
<evidence type="ECO:0000313" key="4">
    <source>
        <dbReference type="Proteomes" id="UP000270924"/>
    </source>
</evidence>
<keyword evidence="4" id="KW-1185">Reference proteome</keyword>
<dbReference type="EMBL" id="ADBV01006921">
    <property type="protein sequence ID" value="EJW78146.1"/>
    <property type="molecule type" value="Genomic_DNA"/>
</dbReference>
<evidence type="ECO:0000313" key="3">
    <source>
        <dbReference type="Proteomes" id="UP000004810"/>
    </source>
</evidence>
<reference evidence="3" key="2">
    <citation type="submission" date="2012-08" db="EMBL/GenBank/DDBJ databases">
        <title>The Genome Sequence of Wuchereria bancrofti.</title>
        <authorList>
            <person name="Nutman T.B."/>
            <person name="Fink D.L."/>
            <person name="Russ C."/>
            <person name="Young S."/>
            <person name="Zeng Q."/>
            <person name="Koehrsen M."/>
            <person name="Alvarado L."/>
            <person name="Berlin A."/>
            <person name="Chapman S.B."/>
            <person name="Chen Z."/>
            <person name="Freedman E."/>
            <person name="Gellesch M."/>
            <person name="Goldberg J."/>
            <person name="Griggs A."/>
            <person name="Gujja S."/>
            <person name="Heilman E.R."/>
            <person name="Heiman D."/>
            <person name="Hepburn T."/>
            <person name="Howarth C."/>
            <person name="Jen D."/>
            <person name="Larson L."/>
            <person name="Lewis B."/>
            <person name="Mehta T."/>
            <person name="Park D."/>
            <person name="Pearson M."/>
            <person name="Roberts A."/>
            <person name="Saif S."/>
            <person name="Shea T."/>
            <person name="Shenoy N."/>
            <person name="Sisk P."/>
            <person name="Stolte C."/>
            <person name="Sykes S."/>
            <person name="Walk T."/>
            <person name="White J."/>
            <person name="Yandava C."/>
            <person name="Haas B."/>
            <person name="Henn M.R."/>
            <person name="Nusbaum C."/>
            <person name="Birren B."/>
        </authorList>
    </citation>
    <scope>NUCLEOTIDE SEQUENCE [LARGE SCALE GENOMIC DNA]</scope>
    <source>
        <strain evidence="3">NA</strain>
    </source>
</reference>
<evidence type="ECO:0000313" key="1">
    <source>
        <dbReference type="EMBL" id="EJW78146.1"/>
    </source>
</evidence>
<dbReference type="InParanoid" id="J9E778"/>
<organism evidence="1 3">
    <name type="scientific">Wuchereria bancrofti</name>
    <dbReference type="NCBI Taxonomy" id="6293"/>
    <lineage>
        <taxon>Eukaryota</taxon>
        <taxon>Metazoa</taxon>
        <taxon>Ecdysozoa</taxon>
        <taxon>Nematoda</taxon>
        <taxon>Chromadorea</taxon>
        <taxon>Rhabditida</taxon>
        <taxon>Spirurina</taxon>
        <taxon>Spiruromorpha</taxon>
        <taxon>Filarioidea</taxon>
        <taxon>Onchocercidae</taxon>
        <taxon>Wuchereria</taxon>
    </lineage>
</organism>
<gene>
    <name evidence="2" type="ORF">WBA_LOCUS1062</name>
    <name evidence="1" type="ORF">WUBG_10943</name>
</gene>